<dbReference type="STRING" id="314283.MED297_20062"/>
<dbReference type="HOGENOM" id="CLU_786809_0_0_6"/>
<evidence type="ECO:0000313" key="2">
    <source>
        <dbReference type="EMBL" id="EAR11218.1"/>
    </source>
</evidence>
<feature type="signal peptide" evidence="1">
    <location>
        <begin position="1"/>
        <end position="20"/>
    </location>
</feature>
<dbReference type="EMBL" id="AAOE01000001">
    <property type="protein sequence ID" value="EAR11218.1"/>
    <property type="molecule type" value="Genomic_DNA"/>
</dbReference>
<name>A4B9B7_9GAMM</name>
<sequence length="365" mass="39967">MIKQLCSLILLITCFSMAQADIAGKNVILIHGFNPFQLLDPPDDNGRRDAQDYWADIDPAFKRQDGGRSNIIHWPSDRRLTGANGIISVVQPQIQALLQEDYCRDQCVIVTHSTGDLVTRFLLKNKRSLFGSAMADRFKVAGVIDLAGAGGGTELANYGVGVANGINFAGDVISALLEYAGFPVHFGLNVGVMTDLQPSVARSHATNGFPAIPRLRVAGAGDEFYGFATHPLISGRDDSVVPLHSACGASYASAYDSCSQDTRLDGRLTWISAAPSVSQRYDFHYPILMSEDVPHNAMQGNRTGYSMTSVRSIEADYNNSGVNALGVDVADYEKREWWDFWRKYRYVEGTSSRSVSTLLVDKVIR</sequence>
<gene>
    <name evidence="2" type="ORF">MED297_20062</name>
</gene>
<dbReference type="InterPro" id="IPR029058">
    <property type="entry name" value="AB_hydrolase_fold"/>
</dbReference>
<organism evidence="2 3">
    <name type="scientific">Reinekea blandensis MED297</name>
    <dbReference type="NCBI Taxonomy" id="314283"/>
    <lineage>
        <taxon>Bacteria</taxon>
        <taxon>Pseudomonadati</taxon>
        <taxon>Pseudomonadota</taxon>
        <taxon>Gammaproteobacteria</taxon>
        <taxon>Oceanospirillales</taxon>
        <taxon>Saccharospirillaceae</taxon>
        <taxon>Reinekea</taxon>
    </lineage>
</organism>
<dbReference type="Proteomes" id="UP000005953">
    <property type="component" value="Unassembled WGS sequence"/>
</dbReference>
<dbReference type="SUPFAM" id="SSF53474">
    <property type="entry name" value="alpha/beta-Hydrolases"/>
    <property type="match status" value="1"/>
</dbReference>
<proteinExistence type="predicted"/>
<evidence type="ECO:0000313" key="3">
    <source>
        <dbReference type="Proteomes" id="UP000005953"/>
    </source>
</evidence>
<dbReference type="Gene3D" id="3.40.50.1820">
    <property type="entry name" value="alpha/beta hydrolase"/>
    <property type="match status" value="1"/>
</dbReference>
<reference evidence="2 3" key="1">
    <citation type="submission" date="2006-02" db="EMBL/GenBank/DDBJ databases">
        <authorList>
            <person name="Pinhassi J."/>
            <person name="Pedros-Alio C."/>
            <person name="Ferriera S."/>
            <person name="Johnson J."/>
            <person name="Kravitz S."/>
            <person name="Halpern A."/>
            <person name="Remington K."/>
            <person name="Beeson K."/>
            <person name="Tran B."/>
            <person name="Rogers Y.-H."/>
            <person name="Friedman R."/>
            <person name="Venter J.C."/>
        </authorList>
    </citation>
    <scope>NUCLEOTIDE SEQUENCE [LARGE SCALE GENOMIC DNA]</scope>
    <source>
        <strain evidence="2 3">MED297</strain>
    </source>
</reference>
<feature type="chain" id="PRO_5002665069" evidence="1">
    <location>
        <begin position="21"/>
        <end position="365"/>
    </location>
</feature>
<comment type="caution">
    <text evidence="2">The sequence shown here is derived from an EMBL/GenBank/DDBJ whole genome shotgun (WGS) entry which is preliminary data.</text>
</comment>
<dbReference type="OrthoDB" id="6189739at2"/>
<accession>A4B9B7</accession>
<keyword evidence="3" id="KW-1185">Reference proteome</keyword>
<keyword evidence="1" id="KW-0732">Signal</keyword>
<protein>
    <submittedName>
        <fullName evidence="2">Uncharacterized protein</fullName>
    </submittedName>
</protein>
<evidence type="ECO:0000256" key="1">
    <source>
        <dbReference type="SAM" id="SignalP"/>
    </source>
</evidence>
<dbReference type="AlphaFoldDB" id="A4B9B7"/>
<dbReference type="RefSeq" id="WP_008044737.1">
    <property type="nucleotide sequence ID" value="NZ_CH724151.1"/>
</dbReference>